<dbReference type="SUPFAM" id="SSF52317">
    <property type="entry name" value="Class I glutamine amidotransferase-like"/>
    <property type="match status" value="1"/>
</dbReference>
<evidence type="ECO:0000256" key="7">
    <source>
        <dbReference type="ARBA" id="ARBA00048816"/>
    </source>
</evidence>
<reference evidence="10" key="1">
    <citation type="journal article" date="2020" name="mSystems">
        <title>Genome- and Community-Level Interaction Insights into Carbon Utilization and Element Cycling Functions of Hydrothermarchaeota in Hydrothermal Sediment.</title>
        <authorList>
            <person name="Zhou Z."/>
            <person name="Liu Y."/>
            <person name="Xu W."/>
            <person name="Pan J."/>
            <person name="Luo Z.H."/>
            <person name="Li M."/>
        </authorList>
    </citation>
    <scope>NUCLEOTIDE SEQUENCE [LARGE SCALE GENOMIC DNA]</scope>
    <source>
        <strain evidence="10">HyVt-460</strain>
    </source>
</reference>
<dbReference type="PANTHER" id="PTHR43418:SF7">
    <property type="entry name" value="CARBAMOYL-PHOSPHATE SYNTHASE SMALL CHAIN"/>
    <property type="match status" value="1"/>
</dbReference>
<dbReference type="SMART" id="SM01097">
    <property type="entry name" value="CPSase_sm_chain"/>
    <property type="match status" value="1"/>
</dbReference>
<proteinExistence type="inferred from homology"/>
<keyword evidence="4 8" id="KW-0547">Nucleotide-binding</keyword>
<feature type="domain" description="Carbamoyl-phosphate synthase small subunit N-terminal" evidence="9">
    <location>
        <begin position="5"/>
        <end position="141"/>
    </location>
</feature>
<keyword evidence="8" id="KW-0055">Arginine biosynthesis</keyword>
<evidence type="ECO:0000313" key="10">
    <source>
        <dbReference type="EMBL" id="HHM01921.1"/>
    </source>
</evidence>
<feature type="binding site" evidence="8">
    <location>
        <position position="249"/>
    </location>
    <ligand>
        <name>L-glutamine</name>
        <dbReference type="ChEBI" id="CHEBI:58359"/>
    </ligand>
</feature>
<evidence type="ECO:0000256" key="3">
    <source>
        <dbReference type="ARBA" id="ARBA00022598"/>
    </source>
</evidence>
<dbReference type="GO" id="GO:0005524">
    <property type="term" value="F:ATP binding"/>
    <property type="evidence" value="ECO:0007669"/>
    <property type="project" value="UniProtKB-UniRule"/>
</dbReference>
<evidence type="ECO:0000256" key="8">
    <source>
        <dbReference type="HAMAP-Rule" id="MF_01209"/>
    </source>
</evidence>
<comment type="catalytic activity">
    <reaction evidence="8">
        <text>L-glutamine + H2O = L-glutamate + NH4(+)</text>
        <dbReference type="Rhea" id="RHEA:15889"/>
        <dbReference type="ChEBI" id="CHEBI:15377"/>
        <dbReference type="ChEBI" id="CHEBI:28938"/>
        <dbReference type="ChEBI" id="CHEBI:29985"/>
        <dbReference type="ChEBI" id="CHEBI:58359"/>
    </reaction>
</comment>
<evidence type="ECO:0000256" key="6">
    <source>
        <dbReference type="ARBA" id="ARBA00022962"/>
    </source>
</evidence>
<dbReference type="HAMAP" id="MF_01209">
    <property type="entry name" value="CPSase_S_chain"/>
    <property type="match status" value="1"/>
</dbReference>
<evidence type="ECO:0000256" key="1">
    <source>
        <dbReference type="ARBA" id="ARBA00005077"/>
    </source>
</evidence>
<comment type="caution">
    <text evidence="10">The sequence shown here is derived from an EMBL/GenBank/DDBJ whole genome shotgun (WGS) entry which is preliminary data.</text>
</comment>
<dbReference type="EC" id="6.3.5.5" evidence="8"/>
<evidence type="ECO:0000256" key="4">
    <source>
        <dbReference type="ARBA" id="ARBA00022741"/>
    </source>
</evidence>
<dbReference type="GO" id="GO:0006541">
    <property type="term" value="P:glutamine metabolic process"/>
    <property type="evidence" value="ECO:0007669"/>
    <property type="project" value="InterPro"/>
</dbReference>
<feature type="binding site" evidence="8">
    <location>
        <position position="290"/>
    </location>
    <ligand>
        <name>L-glutamine</name>
        <dbReference type="ChEBI" id="CHEBI:58359"/>
    </ligand>
</feature>
<name>A0A7V5RNV3_CALAY</name>
<dbReference type="GO" id="GO:0044205">
    <property type="term" value="P:'de novo' UMP biosynthetic process"/>
    <property type="evidence" value="ECO:0007669"/>
    <property type="project" value="UniProtKB-UniRule"/>
</dbReference>
<dbReference type="GO" id="GO:0006207">
    <property type="term" value="P:'de novo' pyrimidine nucleobase biosynthetic process"/>
    <property type="evidence" value="ECO:0007669"/>
    <property type="project" value="InterPro"/>
</dbReference>
<dbReference type="InterPro" id="IPR029062">
    <property type="entry name" value="Class_I_gatase-like"/>
</dbReference>
<dbReference type="SUPFAM" id="SSF52021">
    <property type="entry name" value="Carbamoyl phosphate synthetase, small subunit N-terminal domain"/>
    <property type="match status" value="1"/>
</dbReference>
<organism evidence="10">
    <name type="scientific">Caldithrix abyssi</name>
    <dbReference type="NCBI Taxonomy" id="187145"/>
    <lineage>
        <taxon>Bacteria</taxon>
        <taxon>Pseudomonadati</taxon>
        <taxon>Calditrichota</taxon>
        <taxon>Calditrichia</taxon>
        <taxon>Calditrichales</taxon>
        <taxon>Calditrichaceae</taxon>
        <taxon>Caldithrix</taxon>
    </lineage>
</organism>
<feature type="binding site" evidence="8">
    <location>
        <position position="293"/>
    </location>
    <ligand>
        <name>L-glutamine</name>
        <dbReference type="ChEBI" id="CHEBI:58359"/>
    </ligand>
</feature>
<protein>
    <recommendedName>
        <fullName evidence="8">Carbamoyl phosphate synthase small chain</fullName>
        <ecNumber evidence="8">6.3.5.5</ecNumber>
    </recommendedName>
    <alternativeName>
        <fullName evidence="8">Carbamoyl phosphate synthetase glutamine chain</fullName>
    </alternativeName>
</protein>
<dbReference type="InterPro" id="IPR035686">
    <property type="entry name" value="CPSase_GATase1"/>
</dbReference>
<dbReference type="Pfam" id="PF00988">
    <property type="entry name" value="CPSase_sm_chain"/>
    <property type="match status" value="1"/>
</dbReference>
<dbReference type="InterPro" id="IPR017926">
    <property type="entry name" value="GATASE"/>
</dbReference>
<keyword evidence="8" id="KW-0665">Pyrimidine biosynthesis</keyword>
<feature type="binding site" evidence="8">
    <location>
        <position position="252"/>
    </location>
    <ligand>
        <name>L-glutamine</name>
        <dbReference type="ChEBI" id="CHEBI:58359"/>
    </ligand>
</feature>
<dbReference type="InterPro" id="IPR050472">
    <property type="entry name" value="Anth_synth/Amidotransfase"/>
</dbReference>
<feature type="binding site" evidence="8">
    <location>
        <position position="220"/>
    </location>
    <ligand>
        <name>L-glutamine</name>
        <dbReference type="ChEBI" id="CHEBI:58359"/>
    </ligand>
</feature>
<keyword evidence="3 8" id="KW-0436">Ligase</keyword>
<dbReference type="NCBIfam" id="TIGR01368">
    <property type="entry name" value="CPSaseIIsmall"/>
    <property type="match status" value="1"/>
</dbReference>
<comment type="pathway">
    <text evidence="8">Pyrimidine metabolism; UMP biosynthesis via de novo pathway; (S)-dihydroorotate from bicarbonate: step 1/3.</text>
</comment>
<accession>A0A7V5RNV3</accession>
<comment type="function">
    <text evidence="8">Small subunit of the glutamine-dependent carbamoyl phosphate synthetase (CPSase). CPSase catalyzes the formation of carbamoyl phosphate from the ammonia moiety of glutamine, carbonate, and phosphate donated by ATP, constituting the first step of 2 biosynthetic pathways, one leading to arginine and/or urea and the other to pyrimidine nucleotides. The small subunit (glutamine amidotransferase) binds and cleaves glutamine to supply the large subunit with the substrate ammonia.</text>
</comment>
<dbReference type="InterPro" id="IPR006274">
    <property type="entry name" value="CarbamoylP_synth_ssu"/>
</dbReference>
<dbReference type="PRINTS" id="PR00099">
    <property type="entry name" value="CPSGATASE"/>
</dbReference>
<dbReference type="InterPro" id="IPR002474">
    <property type="entry name" value="CarbamoylP_synth_ssu_N"/>
</dbReference>
<dbReference type="UniPathway" id="UPA00068">
    <property type="reaction ID" value="UER00171"/>
</dbReference>
<dbReference type="GO" id="GO:0004088">
    <property type="term" value="F:carbamoyl-phosphate synthase (glutamine-hydrolyzing) activity"/>
    <property type="evidence" value="ECO:0007669"/>
    <property type="project" value="UniProtKB-UniRule"/>
</dbReference>
<dbReference type="PRINTS" id="PR00096">
    <property type="entry name" value="GATASE"/>
</dbReference>
<feature type="active site" description="Nucleophile" evidence="8">
    <location>
        <position position="248"/>
    </location>
</feature>
<dbReference type="Gene3D" id="3.40.50.880">
    <property type="match status" value="1"/>
</dbReference>
<sequence length="355" mass="39348">MNYYKNALLVLEDGSVFEGFSFGYESSTSGELVFNTGMVGYVEALTDPSYYGQLLISTYPQVGNYGVPAANSGMSGRYESARIQARAFILNSYSAQFDHWSSKRSLGDWLKDEKTVGLFGLDTRALTRHLRDKGAMLAKIIIDERDVPFYDPNKAFLLPEVSVEEKMIHGQGAKKIALLDCGCKRSIIANLLNDKTTVVQLPYNAPLEMDRYDGLVISSGPGDPGQYQSLLPGIIKALSSGKPVMGICLGHQLMARAVGAATYKLKFGHRGQNQPVRETSGNTCFVTSQNHGFAVQSDTLPPEWQSMYINLNDESNEGIIHKTEPYFSVQFHPEAAPGPHDTRFLFERFFKLLQI</sequence>
<feature type="binding site" evidence="8">
    <location>
        <position position="49"/>
    </location>
    <ligand>
        <name>L-glutamine</name>
        <dbReference type="ChEBI" id="CHEBI:58359"/>
    </ligand>
</feature>
<dbReference type="Pfam" id="PF00117">
    <property type="entry name" value="GATase"/>
    <property type="match status" value="1"/>
</dbReference>
<dbReference type="EMBL" id="DRLI01000108">
    <property type="protein sequence ID" value="HHM01921.1"/>
    <property type="molecule type" value="Genomic_DNA"/>
</dbReference>
<feature type="binding site" evidence="8">
    <location>
        <position position="292"/>
    </location>
    <ligand>
        <name>L-glutamine</name>
        <dbReference type="ChEBI" id="CHEBI:58359"/>
    </ligand>
</feature>
<dbReference type="InterPro" id="IPR036480">
    <property type="entry name" value="CarbP_synth_ssu_N_sf"/>
</dbReference>
<keyword evidence="6 8" id="KW-0315">Glutamine amidotransferase</keyword>
<dbReference type="GO" id="GO:0006526">
    <property type="term" value="P:L-arginine biosynthetic process"/>
    <property type="evidence" value="ECO:0007669"/>
    <property type="project" value="UniProtKB-UniRule"/>
</dbReference>
<dbReference type="PROSITE" id="PS51273">
    <property type="entry name" value="GATASE_TYPE_1"/>
    <property type="match status" value="1"/>
</dbReference>
<dbReference type="CDD" id="cd01744">
    <property type="entry name" value="GATase1_CPSase"/>
    <property type="match status" value="1"/>
</dbReference>
<dbReference type="NCBIfam" id="NF009475">
    <property type="entry name" value="PRK12838.1"/>
    <property type="match status" value="1"/>
</dbReference>
<dbReference type="UniPathway" id="UPA00070">
    <property type="reaction ID" value="UER00115"/>
</dbReference>
<evidence type="ECO:0000256" key="2">
    <source>
        <dbReference type="ARBA" id="ARBA00007800"/>
    </source>
</evidence>
<feature type="binding site" evidence="8">
    <location>
        <position position="222"/>
    </location>
    <ligand>
        <name>L-glutamine</name>
        <dbReference type="ChEBI" id="CHEBI:58359"/>
    </ligand>
</feature>
<keyword evidence="8" id="KW-0028">Amino-acid biosynthesis</keyword>
<dbReference type="AlphaFoldDB" id="A0A7V5RNV3"/>
<dbReference type="Gene3D" id="3.50.30.20">
    <property type="entry name" value="Carbamoyl-phosphate synthase small subunit, N-terminal domain"/>
    <property type="match status" value="1"/>
</dbReference>
<dbReference type="PANTHER" id="PTHR43418">
    <property type="entry name" value="MULTIFUNCTIONAL TRYPTOPHAN BIOSYNTHESIS PROTEIN-RELATED"/>
    <property type="match status" value="1"/>
</dbReference>
<keyword evidence="5 8" id="KW-0067">ATP-binding</keyword>
<feature type="region of interest" description="CPSase" evidence="8">
    <location>
        <begin position="1"/>
        <end position="174"/>
    </location>
</feature>
<comment type="catalytic activity">
    <reaction evidence="7 8">
        <text>hydrogencarbonate + L-glutamine + 2 ATP + H2O = carbamoyl phosphate + L-glutamate + 2 ADP + phosphate + 2 H(+)</text>
        <dbReference type="Rhea" id="RHEA:18633"/>
        <dbReference type="ChEBI" id="CHEBI:15377"/>
        <dbReference type="ChEBI" id="CHEBI:15378"/>
        <dbReference type="ChEBI" id="CHEBI:17544"/>
        <dbReference type="ChEBI" id="CHEBI:29985"/>
        <dbReference type="ChEBI" id="CHEBI:30616"/>
        <dbReference type="ChEBI" id="CHEBI:43474"/>
        <dbReference type="ChEBI" id="CHEBI:58228"/>
        <dbReference type="ChEBI" id="CHEBI:58359"/>
        <dbReference type="ChEBI" id="CHEBI:456216"/>
        <dbReference type="EC" id="6.3.5.5"/>
    </reaction>
</comment>
<evidence type="ECO:0000259" key="9">
    <source>
        <dbReference type="SMART" id="SM01097"/>
    </source>
</evidence>
<comment type="pathway">
    <text evidence="1 8">Amino-acid biosynthesis; L-arginine biosynthesis; carbamoyl phosphate from bicarbonate: step 1/1.</text>
</comment>
<evidence type="ECO:0000256" key="5">
    <source>
        <dbReference type="ARBA" id="ARBA00022840"/>
    </source>
</evidence>
<comment type="similarity">
    <text evidence="2 8">Belongs to the CarA family.</text>
</comment>
<gene>
    <name evidence="8 10" type="primary">carA</name>
    <name evidence="10" type="ORF">ENJ15_02840</name>
</gene>
<feature type="active site" evidence="8">
    <location>
        <position position="332"/>
    </location>
</feature>
<comment type="subunit">
    <text evidence="8">Composed of two chains; the small (or glutamine) chain promotes the hydrolysis of glutamine to ammonia, which is used by the large (or ammonia) chain to synthesize carbamoyl phosphate. Tetramer of heterodimers (alpha,beta)4.</text>
</comment>
<dbReference type="PRINTS" id="PR00097">
    <property type="entry name" value="ANTSNTHASEII"/>
</dbReference>
<feature type="active site" evidence="8">
    <location>
        <position position="334"/>
    </location>
</feature>
<dbReference type="Proteomes" id="UP000885771">
    <property type="component" value="Unassembled WGS sequence"/>
</dbReference>